<feature type="domain" description="N-acetyltransferase" evidence="1">
    <location>
        <begin position="7"/>
        <end position="153"/>
    </location>
</feature>
<comment type="caution">
    <text evidence="2">The sequence shown here is derived from an EMBL/GenBank/DDBJ whole genome shotgun (WGS) entry which is preliminary data.</text>
</comment>
<dbReference type="EMBL" id="BAABRT010000002">
    <property type="protein sequence ID" value="GAA5523895.1"/>
    <property type="molecule type" value="Genomic_DNA"/>
</dbReference>
<keyword evidence="3" id="KW-1185">Reference proteome</keyword>
<dbReference type="RefSeq" id="WP_345548436.1">
    <property type="nucleotide sequence ID" value="NZ_BAABRT010000002.1"/>
</dbReference>
<gene>
    <name evidence="2" type="primary">elaA</name>
    <name evidence="2" type="ORF">Maes01_00444</name>
</gene>
<accession>A0ABP9WL14</accession>
<dbReference type="PROSITE" id="PS51186">
    <property type="entry name" value="GNAT"/>
    <property type="match status" value="1"/>
</dbReference>
<evidence type="ECO:0000259" key="1">
    <source>
        <dbReference type="PROSITE" id="PS51186"/>
    </source>
</evidence>
<dbReference type="InterPro" id="IPR000182">
    <property type="entry name" value="GNAT_dom"/>
</dbReference>
<reference evidence="2 3" key="1">
    <citation type="submission" date="2024-02" db="EMBL/GenBank/DDBJ databases">
        <title>Microbulbifer aestuariivivens NBRC 112533.</title>
        <authorList>
            <person name="Ichikawa N."/>
            <person name="Katano-Makiyama Y."/>
            <person name="Hidaka K."/>
        </authorList>
    </citation>
    <scope>NUCLEOTIDE SEQUENCE [LARGE SCALE GENOMIC DNA]</scope>
    <source>
        <strain evidence="2 3">NBRC 112533</strain>
    </source>
</reference>
<organism evidence="2 3">
    <name type="scientific">Microbulbifer aestuariivivens</name>
    <dbReference type="NCBI Taxonomy" id="1908308"/>
    <lineage>
        <taxon>Bacteria</taxon>
        <taxon>Pseudomonadati</taxon>
        <taxon>Pseudomonadota</taxon>
        <taxon>Gammaproteobacteria</taxon>
        <taxon>Cellvibrionales</taxon>
        <taxon>Microbulbiferaceae</taxon>
        <taxon>Microbulbifer</taxon>
    </lineage>
</organism>
<proteinExistence type="predicted"/>
<protein>
    <submittedName>
        <fullName evidence="2">Protein ElaA</fullName>
    </submittedName>
</protein>
<evidence type="ECO:0000313" key="2">
    <source>
        <dbReference type="EMBL" id="GAA5523895.1"/>
    </source>
</evidence>
<dbReference type="Gene3D" id="3.40.630.30">
    <property type="match status" value="1"/>
</dbReference>
<evidence type="ECO:0000313" key="3">
    <source>
        <dbReference type="Proteomes" id="UP001408594"/>
    </source>
</evidence>
<name>A0ABP9WL14_9GAMM</name>
<dbReference type="CDD" id="cd04301">
    <property type="entry name" value="NAT_SF"/>
    <property type="match status" value="1"/>
</dbReference>
<sequence>MFHWQWSRFEDLTLRQLYDILQLRQAVFVQEQDCAYQDADGRDQHSWHLAAWEKQGEDFSLQAYLRVVDPGGKYAEPSIGRVLTAPAARRTGLGRELMARGLSLCDQHFSGSAIRISAQLYLSRFYREFAFEPVSEPYDEDGIPHIEMVRAGRQPLTVNR</sequence>
<dbReference type="Proteomes" id="UP001408594">
    <property type="component" value="Unassembled WGS sequence"/>
</dbReference>
<dbReference type="Pfam" id="PF13673">
    <property type="entry name" value="Acetyltransf_10"/>
    <property type="match status" value="1"/>
</dbReference>
<dbReference type="InterPro" id="IPR016181">
    <property type="entry name" value="Acyl_CoA_acyltransferase"/>
</dbReference>
<dbReference type="SUPFAM" id="SSF55729">
    <property type="entry name" value="Acyl-CoA N-acyltransferases (Nat)"/>
    <property type="match status" value="1"/>
</dbReference>